<organism evidence="1 2">
    <name type="scientific">Gracilibacillus boraciitolerans JCM 21714</name>
    <dbReference type="NCBI Taxonomy" id="1298598"/>
    <lineage>
        <taxon>Bacteria</taxon>
        <taxon>Bacillati</taxon>
        <taxon>Bacillota</taxon>
        <taxon>Bacilli</taxon>
        <taxon>Bacillales</taxon>
        <taxon>Bacillaceae</taxon>
        <taxon>Gracilibacillus</taxon>
    </lineage>
</organism>
<comment type="caution">
    <text evidence="1">The sequence shown here is derived from an EMBL/GenBank/DDBJ whole genome shotgun (WGS) entry which is preliminary data.</text>
</comment>
<reference evidence="1 2" key="1">
    <citation type="journal article" date="2014" name="Genome Announc.">
        <title>Draft Genome Sequence of the Boron-Tolerant and Moderately Halotolerant Bacterium Gracilibacillus boraciitolerans JCM 21714T.</title>
        <authorList>
            <person name="Ahmed I."/>
            <person name="Oshima K."/>
            <person name="Suda W."/>
            <person name="Kitamura K."/>
            <person name="Iida T."/>
            <person name="Ohmori Y."/>
            <person name="Fujiwara T."/>
            <person name="Hattori M."/>
            <person name="Ohkuma M."/>
        </authorList>
    </citation>
    <scope>NUCLEOTIDE SEQUENCE [LARGE SCALE GENOMIC DNA]</scope>
    <source>
        <strain evidence="1 2">JCM 21714</strain>
    </source>
</reference>
<evidence type="ECO:0000313" key="1">
    <source>
        <dbReference type="EMBL" id="GAE93994.1"/>
    </source>
</evidence>
<dbReference type="STRING" id="1298598.JCM21714_3119"/>
<dbReference type="Proteomes" id="UP000019102">
    <property type="component" value="Unassembled WGS sequence"/>
</dbReference>
<sequence length="60" mass="6894">MKNLANGSEEARKELLKDPDLDVVEYGCTSYCGICRRYHVAIVNGKLLQLKPPRRIINKY</sequence>
<dbReference type="AlphaFoldDB" id="W4VMM6"/>
<name>W4VMM6_9BACI</name>
<evidence type="ECO:0000313" key="2">
    <source>
        <dbReference type="Proteomes" id="UP000019102"/>
    </source>
</evidence>
<protein>
    <recommendedName>
        <fullName evidence="3">DUF1450 domain-containing protein</fullName>
    </recommendedName>
</protein>
<dbReference type="Pfam" id="PF07293">
    <property type="entry name" value="DUF1450"/>
    <property type="match status" value="1"/>
</dbReference>
<proteinExistence type="predicted"/>
<dbReference type="InterPro" id="IPR009910">
    <property type="entry name" value="DUF1450"/>
</dbReference>
<gene>
    <name evidence="1" type="ORF">JCM21714_3119</name>
</gene>
<dbReference type="eggNOG" id="COG4844">
    <property type="taxonomic scope" value="Bacteria"/>
</dbReference>
<accession>W4VMM6</accession>
<dbReference type="EMBL" id="BAVS01000018">
    <property type="protein sequence ID" value="GAE93994.1"/>
    <property type="molecule type" value="Genomic_DNA"/>
</dbReference>
<keyword evidence="2" id="KW-1185">Reference proteome</keyword>
<evidence type="ECO:0008006" key="3">
    <source>
        <dbReference type="Google" id="ProtNLM"/>
    </source>
</evidence>